<dbReference type="AlphaFoldDB" id="W7SZ73"/>
<keyword evidence="2" id="KW-1185">Reference proteome</keyword>
<proteinExistence type="predicted"/>
<organism evidence="1 2">
    <name type="scientific">Nannochloropsis gaditana</name>
    <dbReference type="NCBI Taxonomy" id="72520"/>
    <lineage>
        <taxon>Eukaryota</taxon>
        <taxon>Sar</taxon>
        <taxon>Stramenopiles</taxon>
        <taxon>Ochrophyta</taxon>
        <taxon>Eustigmatophyceae</taxon>
        <taxon>Eustigmatales</taxon>
        <taxon>Monodopsidaceae</taxon>
        <taxon>Nannochloropsis</taxon>
    </lineage>
</organism>
<sequence length="116" mass="13018">MSFWAVVIQWIIINQVERLGEPLRRHPPFLKRNVKRRLPTAGHPISSSISSYSQLIEVVVACLATLKWDYLEPNGLGVALTLASPYPVPSLPKAQAHSHAHCWHGRNGRAFSTPKF</sequence>
<accession>W7SZ73</accession>
<evidence type="ECO:0000313" key="1">
    <source>
        <dbReference type="EMBL" id="EWM20160.1"/>
    </source>
</evidence>
<gene>
    <name evidence="1" type="ORF">Naga_101435g1</name>
</gene>
<comment type="caution">
    <text evidence="1">The sequence shown here is derived from an EMBL/GenBank/DDBJ whole genome shotgun (WGS) entry which is preliminary data.</text>
</comment>
<evidence type="ECO:0000313" key="2">
    <source>
        <dbReference type="Proteomes" id="UP000019335"/>
    </source>
</evidence>
<protein>
    <submittedName>
        <fullName evidence="1">Uncharacterized protein</fullName>
    </submittedName>
</protein>
<reference evidence="1 2" key="1">
    <citation type="journal article" date="2014" name="Mol. Plant">
        <title>Chromosome Scale Genome Assembly and Transcriptome Profiling of Nannochloropsis gaditana in Nitrogen Depletion.</title>
        <authorList>
            <person name="Corteggiani Carpinelli E."/>
            <person name="Telatin A."/>
            <person name="Vitulo N."/>
            <person name="Forcato C."/>
            <person name="D'Angelo M."/>
            <person name="Schiavon R."/>
            <person name="Vezzi A."/>
            <person name="Giacometti G.M."/>
            <person name="Morosinotto T."/>
            <person name="Valle G."/>
        </authorList>
    </citation>
    <scope>NUCLEOTIDE SEQUENCE [LARGE SCALE GENOMIC DNA]</scope>
    <source>
        <strain evidence="1 2">B-31</strain>
    </source>
</reference>
<name>W7SZ73_9STRA</name>
<dbReference type="Proteomes" id="UP000019335">
    <property type="component" value="Unassembled WGS sequence"/>
</dbReference>
<dbReference type="EMBL" id="AZIL01003299">
    <property type="protein sequence ID" value="EWM20160.1"/>
    <property type="molecule type" value="Genomic_DNA"/>
</dbReference>